<protein>
    <submittedName>
        <fullName evidence="1">Uncharacterized protein</fullName>
    </submittedName>
</protein>
<evidence type="ECO:0000313" key="2">
    <source>
        <dbReference type="Proteomes" id="UP000827092"/>
    </source>
</evidence>
<accession>A0AAV6V037</accession>
<name>A0AAV6V037_9ARAC</name>
<reference evidence="1 2" key="1">
    <citation type="journal article" date="2022" name="Nat. Ecol. Evol.">
        <title>A masculinizing supergene underlies an exaggerated male reproductive morph in a spider.</title>
        <authorList>
            <person name="Hendrickx F."/>
            <person name="De Corte Z."/>
            <person name="Sonet G."/>
            <person name="Van Belleghem S.M."/>
            <person name="Kostlbacher S."/>
            <person name="Vangestel C."/>
        </authorList>
    </citation>
    <scope>NUCLEOTIDE SEQUENCE [LARGE SCALE GENOMIC DNA]</scope>
    <source>
        <strain evidence="1">W744_W776</strain>
    </source>
</reference>
<dbReference type="EMBL" id="JAFNEN010000193">
    <property type="protein sequence ID" value="KAG8190140.1"/>
    <property type="molecule type" value="Genomic_DNA"/>
</dbReference>
<dbReference type="Proteomes" id="UP000827092">
    <property type="component" value="Unassembled WGS sequence"/>
</dbReference>
<gene>
    <name evidence="1" type="ORF">JTE90_026708</name>
</gene>
<keyword evidence="2" id="KW-1185">Reference proteome</keyword>
<evidence type="ECO:0000313" key="1">
    <source>
        <dbReference type="EMBL" id="KAG8190140.1"/>
    </source>
</evidence>
<dbReference type="GO" id="GO:0003676">
    <property type="term" value="F:nucleic acid binding"/>
    <property type="evidence" value="ECO:0007669"/>
    <property type="project" value="InterPro"/>
</dbReference>
<dbReference type="InterPro" id="IPR036397">
    <property type="entry name" value="RNaseH_sf"/>
</dbReference>
<comment type="caution">
    <text evidence="1">The sequence shown here is derived from an EMBL/GenBank/DDBJ whole genome shotgun (WGS) entry which is preliminary data.</text>
</comment>
<sequence length="112" mass="12920">MSKSQLCNNMDGRLPISRLPHPSSRKSVTVVNYDSIILEEYNIVCFTDGSKLNGQVDLAFVVYENRIEKETIQHRIPDDCSVFKAELVFEPCYKMDSKLSSIIRDCKIPHFY</sequence>
<dbReference type="AlphaFoldDB" id="A0AAV6V037"/>
<organism evidence="1 2">
    <name type="scientific">Oedothorax gibbosus</name>
    <dbReference type="NCBI Taxonomy" id="931172"/>
    <lineage>
        <taxon>Eukaryota</taxon>
        <taxon>Metazoa</taxon>
        <taxon>Ecdysozoa</taxon>
        <taxon>Arthropoda</taxon>
        <taxon>Chelicerata</taxon>
        <taxon>Arachnida</taxon>
        <taxon>Araneae</taxon>
        <taxon>Araneomorphae</taxon>
        <taxon>Entelegynae</taxon>
        <taxon>Araneoidea</taxon>
        <taxon>Linyphiidae</taxon>
        <taxon>Erigoninae</taxon>
        <taxon>Oedothorax</taxon>
    </lineage>
</organism>
<proteinExistence type="predicted"/>
<dbReference type="Gene3D" id="3.30.420.10">
    <property type="entry name" value="Ribonuclease H-like superfamily/Ribonuclease H"/>
    <property type="match status" value="1"/>
</dbReference>